<reference evidence="2" key="1">
    <citation type="submission" date="2023-07" db="EMBL/GenBank/DDBJ databases">
        <authorList>
            <consortium name="CYATHOMIX"/>
        </authorList>
    </citation>
    <scope>NUCLEOTIDE SEQUENCE</scope>
    <source>
        <strain evidence="2">N/A</strain>
    </source>
</reference>
<organism evidence="2 3">
    <name type="scientific">Cylicocyclus nassatus</name>
    <name type="common">Nematode worm</name>
    <dbReference type="NCBI Taxonomy" id="53992"/>
    <lineage>
        <taxon>Eukaryota</taxon>
        <taxon>Metazoa</taxon>
        <taxon>Ecdysozoa</taxon>
        <taxon>Nematoda</taxon>
        <taxon>Chromadorea</taxon>
        <taxon>Rhabditida</taxon>
        <taxon>Rhabditina</taxon>
        <taxon>Rhabditomorpha</taxon>
        <taxon>Strongyloidea</taxon>
        <taxon>Strongylidae</taxon>
        <taxon>Cylicocyclus</taxon>
    </lineage>
</organism>
<dbReference type="EMBL" id="CATQJL010000001">
    <property type="protein sequence ID" value="CAJ0591768.1"/>
    <property type="molecule type" value="Genomic_DNA"/>
</dbReference>
<keyword evidence="1" id="KW-0732">Signal</keyword>
<feature type="chain" id="PRO_5041372358" evidence="1">
    <location>
        <begin position="20"/>
        <end position="69"/>
    </location>
</feature>
<evidence type="ECO:0000256" key="1">
    <source>
        <dbReference type="SAM" id="SignalP"/>
    </source>
</evidence>
<protein>
    <submittedName>
        <fullName evidence="2">Uncharacterized protein</fullName>
    </submittedName>
</protein>
<sequence length="69" mass="7999">MKAFVYMLFMVLILAIAECEPRKPRYNPLYCMDKAPRYCKSTVKENGCRGMVGRWACAQTCEHCENSLQ</sequence>
<evidence type="ECO:0000313" key="2">
    <source>
        <dbReference type="EMBL" id="CAJ0591768.1"/>
    </source>
</evidence>
<feature type="signal peptide" evidence="1">
    <location>
        <begin position="1"/>
        <end position="19"/>
    </location>
</feature>
<dbReference type="Proteomes" id="UP001176961">
    <property type="component" value="Unassembled WGS sequence"/>
</dbReference>
<gene>
    <name evidence="2" type="ORF">CYNAS_LOCUS3751</name>
</gene>
<comment type="caution">
    <text evidence="2">The sequence shown here is derived from an EMBL/GenBank/DDBJ whole genome shotgun (WGS) entry which is preliminary data.</text>
</comment>
<name>A0AA36DQD1_CYLNA</name>
<dbReference type="AlphaFoldDB" id="A0AA36DQD1"/>
<accession>A0AA36DQD1</accession>
<evidence type="ECO:0000313" key="3">
    <source>
        <dbReference type="Proteomes" id="UP001176961"/>
    </source>
</evidence>
<keyword evidence="3" id="KW-1185">Reference proteome</keyword>
<proteinExistence type="predicted"/>